<dbReference type="GeneID" id="37261009"/>
<sequence length="181" mass="19975">MALRLTFLLMLVTQTLSQRVRIFDQIPQDVNQCIKPCLFRPNNANTDVGGVLDCDTPYKQDCYCATNSDRAKLVSEHIDTCAQASCSAGIKSQDASSMRSYYASYCMENGYTADVMTEWYTGTVIEEATGTDKNVWGWSTATGNSRSDVFDDEKEDGGAIVRAVDLLFLGVPLFATLFQLA</sequence>
<evidence type="ECO:0000313" key="2">
    <source>
        <dbReference type="EMBL" id="CEI69293.1"/>
    </source>
</evidence>
<evidence type="ECO:0000256" key="1">
    <source>
        <dbReference type="SAM" id="SignalP"/>
    </source>
</evidence>
<dbReference type="AlphaFoldDB" id="A0A2L2TM26"/>
<evidence type="ECO:0000313" key="3">
    <source>
        <dbReference type="Proteomes" id="UP000245910"/>
    </source>
</evidence>
<feature type="chain" id="PRO_5014986089" description="Extracellular membrane protein CFEM domain-containing protein" evidence="1">
    <location>
        <begin position="18"/>
        <end position="181"/>
    </location>
</feature>
<name>A0A2L2TM26_9HYPO</name>
<proteinExistence type="predicted"/>
<dbReference type="KEGG" id="fvn:FVRRES_09370"/>
<feature type="signal peptide" evidence="1">
    <location>
        <begin position="1"/>
        <end position="17"/>
    </location>
</feature>
<dbReference type="Proteomes" id="UP000245910">
    <property type="component" value="Chromosome III"/>
</dbReference>
<keyword evidence="1" id="KW-0732">Signal</keyword>
<protein>
    <recommendedName>
        <fullName evidence="4">Extracellular membrane protein CFEM domain-containing protein</fullName>
    </recommendedName>
</protein>
<evidence type="ECO:0008006" key="4">
    <source>
        <dbReference type="Google" id="ProtNLM"/>
    </source>
</evidence>
<keyword evidence="3" id="KW-1185">Reference proteome</keyword>
<dbReference type="STRING" id="56646.A0A2L2TM26"/>
<organism evidence="2 3">
    <name type="scientific">Fusarium venenatum</name>
    <dbReference type="NCBI Taxonomy" id="56646"/>
    <lineage>
        <taxon>Eukaryota</taxon>
        <taxon>Fungi</taxon>
        <taxon>Dikarya</taxon>
        <taxon>Ascomycota</taxon>
        <taxon>Pezizomycotina</taxon>
        <taxon>Sordariomycetes</taxon>
        <taxon>Hypocreomycetidae</taxon>
        <taxon>Hypocreales</taxon>
        <taxon>Nectriaceae</taxon>
        <taxon>Fusarium</taxon>
    </lineage>
</organism>
<dbReference type="RefSeq" id="XP_025593008.1">
    <property type="nucleotide sequence ID" value="XM_025738226.2"/>
</dbReference>
<reference evidence="3" key="1">
    <citation type="submission" date="2014-10" db="EMBL/GenBank/DDBJ databases">
        <authorList>
            <person name="King R."/>
        </authorList>
    </citation>
    <scope>NUCLEOTIDE SEQUENCE [LARGE SCALE GENOMIC DNA]</scope>
    <source>
        <strain evidence="3">A3/5</strain>
    </source>
</reference>
<accession>A0A2L2TM26</accession>
<dbReference type="EMBL" id="LN649231">
    <property type="protein sequence ID" value="CEI69293.1"/>
    <property type="molecule type" value="Genomic_DNA"/>
</dbReference>